<organism evidence="1 2">
    <name type="scientific">Olleya marilimosa</name>
    <dbReference type="NCBI Taxonomy" id="272164"/>
    <lineage>
        <taxon>Bacteria</taxon>
        <taxon>Pseudomonadati</taxon>
        <taxon>Bacteroidota</taxon>
        <taxon>Flavobacteriia</taxon>
        <taxon>Flavobacteriales</taxon>
        <taxon>Flavobacteriaceae</taxon>
    </lineage>
</organism>
<dbReference type="PANTHER" id="PTHR43861">
    <property type="entry name" value="TRANS-ACONITATE 2-METHYLTRANSFERASE-RELATED"/>
    <property type="match status" value="1"/>
</dbReference>
<evidence type="ECO:0000313" key="2">
    <source>
        <dbReference type="Proteomes" id="UP000627521"/>
    </source>
</evidence>
<keyword evidence="1" id="KW-0489">Methyltransferase</keyword>
<dbReference type="InterPro" id="IPR029063">
    <property type="entry name" value="SAM-dependent_MTases_sf"/>
</dbReference>
<keyword evidence="2" id="KW-1185">Reference proteome</keyword>
<reference evidence="1 2" key="1">
    <citation type="submission" date="2020-09" db="EMBL/GenBank/DDBJ databases">
        <title>Bacillus nautilus sp. nov., Chryseoglobus crepusculi sp. nov, and Psychrobacter noctis sp. nov., isolated from deep-sea sponges from the equatorial Atlantic.</title>
        <authorList>
            <person name="Stennett H.L."/>
            <person name="Williams S.E."/>
        </authorList>
    </citation>
    <scope>NUCLEOTIDE SEQUENCE [LARGE SCALE GENOMIC DNA]</scope>
    <source>
        <strain evidence="1 2">28M-24</strain>
    </source>
</reference>
<proteinExistence type="predicted"/>
<evidence type="ECO:0000313" key="1">
    <source>
        <dbReference type="EMBL" id="MBD3863576.1"/>
    </source>
</evidence>
<dbReference type="Gene3D" id="3.40.50.150">
    <property type="entry name" value="Vaccinia Virus protein VP39"/>
    <property type="match status" value="1"/>
</dbReference>
<dbReference type="GO" id="GO:0032259">
    <property type="term" value="P:methylation"/>
    <property type="evidence" value="ECO:0007669"/>
    <property type="project" value="UniProtKB-KW"/>
</dbReference>
<dbReference type="CDD" id="cd02440">
    <property type="entry name" value="AdoMet_MTases"/>
    <property type="match status" value="1"/>
</dbReference>
<name>A0ABR8LV53_9FLAO</name>
<dbReference type="Pfam" id="PF13489">
    <property type="entry name" value="Methyltransf_23"/>
    <property type="match status" value="1"/>
</dbReference>
<sequence>MEEDLNTSYIGLREDLIEHIEGSNLNVLDVGCATGTNGSYLLDKQIAKCVVGVEFDEFMSKKASEKYDKVFTGDLNSNLFVQSIITQDTKFDYIIFGDILEHLISPLDVLKSFKVLLKDTGSVIISVPNIAHIELFIQVFIKGTWPKNKRGIFDKTHLRWFTKKDIKQLVVDADLKVDLYVPKLRSRDAVGSKFGFWTKALRLIKKDWVTFQHIIVCSHG</sequence>
<dbReference type="RefSeq" id="WP_191100046.1">
    <property type="nucleotide sequence ID" value="NZ_JACXXF010000005.1"/>
</dbReference>
<accession>A0ABR8LV53</accession>
<dbReference type="GO" id="GO:0008168">
    <property type="term" value="F:methyltransferase activity"/>
    <property type="evidence" value="ECO:0007669"/>
    <property type="project" value="UniProtKB-KW"/>
</dbReference>
<dbReference type="EMBL" id="JACXXH010000004">
    <property type="protein sequence ID" value="MBD3863576.1"/>
    <property type="molecule type" value="Genomic_DNA"/>
</dbReference>
<keyword evidence="1" id="KW-0808">Transferase</keyword>
<dbReference type="SUPFAM" id="SSF53335">
    <property type="entry name" value="S-adenosyl-L-methionine-dependent methyltransferases"/>
    <property type="match status" value="1"/>
</dbReference>
<protein>
    <submittedName>
        <fullName evidence="1">Class I SAM-dependent methyltransferase</fullName>
    </submittedName>
</protein>
<dbReference type="Proteomes" id="UP000627521">
    <property type="component" value="Unassembled WGS sequence"/>
</dbReference>
<comment type="caution">
    <text evidence="1">The sequence shown here is derived from an EMBL/GenBank/DDBJ whole genome shotgun (WGS) entry which is preliminary data.</text>
</comment>
<gene>
    <name evidence="1" type="ORF">IEG06_08930</name>
</gene>